<gene>
    <name evidence="2" type="ORF">EVG20_g8785</name>
</gene>
<dbReference type="EMBL" id="SEOQ01000797">
    <property type="protein sequence ID" value="TFY56811.1"/>
    <property type="molecule type" value="Genomic_DNA"/>
</dbReference>
<evidence type="ECO:0000313" key="3">
    <source>
        <dbReference type="Proteomes" id="UP000298327"/>
    </source>
</evidence>
<organism evidence="2 3">
    <name type="scientific">Dentipellis fragilis</name>
    <dbReference type="NCBI Taxonomy" id="205917"/>
    <lineage>
        <taxon>Eukaryota</taxon>
        <taxon>Fungi</taxon>
        <taxon>Dikarya</taxon>
        <taxon>Basidiomycota</taxon>
        <taxon>Agaricomycotina</taxon>
        <taxon>Agaricomycetes</taxon>
        <taxon>Russulales</taxon>
        <taxon>Hericiaceae</taxon>
        <taxon>Dentipellis</taxon>
    </lineage>
</organism>
<feature type="region of interest" description="Disordered" evidence="1">
    <location>
        <begin position="61"/>
        <end position="92"/>
    </location>
</feature>
<reference evidence="2 3" key="1">
    <citation type="submission" date="2019-02" db="EMBL/GenBank/DDBJ databases">
        <title>Genome sequencing of the rare red list fungi Dentipellis fragilis.</title>
        <authorList>
            <person name="Buettner E."/>
            <person name="Kellner H."/>
        </authorList>
    </citation>
    <scope>NUCLEOTIDE SEQUENCE [LARGE SCALE GENOMIC DNA]</scope>
    <source>
        <strain evidence="2 3">DSM 105465</strain>
    </source>
</reference>
<dbReference type="Proteomes" id="UP000298327">
    <property type="component" value="Unassembled WGS sequence"/>
</dbReference>
<accession>A0A4Y9Y5U4</accession>
<keyword evidence="3" id="KW-1185">Reference proteome</keyword>
<sequence>MEASAKVSAHHLRALFGRLASTMEGWCLGAAVKKSWTHVFRTLLPILSSNVFRYDDMQSTTNFGSLSARDSTSPGRREEADLIMSTSDPHSL</sequence>
<evidence type="ECO:0000313" key="2">
    <source>
        <dbReference type="EMBL" id="TFY56811.1"/>
    </source>
</evidence>
<feature type="compositionally biased region" description="Polar residues" evidence="1">
    <location>
        <begin position="61"/>
        <end position="74"/>
    </location>
</feature>
<name>A0A4Y9Y5U4_9AGAM</name>
<comment type="caution">
    <text evidence="2">The sequence shown here is derived from an EMBL/GenBank/DDBJ whole genome shotgun (WGS) entry which is preliminary data.</text>
</comment>
<dbReference type="AlphaFoldDB" id="A0A4Y9Y5U4"/>
<protein>
    <submittedName>
        <fullName evidence="2">Uncharacterized protein</fullName>
    </submittedName>
</protein>
<proteinExistence type="predicted"/>
<evidence type="ECO:0000256" key="1">
    <source>
        <dbReference type="SAM" id="MobiDB-lite"/>
    </source>
</evidence>